<comment type="caution">
    <text evidence="1">The sequence shown here is derived from an EMBL/GenBank/DDBJ whole genome shotgun (WGS) entry which is preliminary data.</text>
</comment>
<name>A0ABQ4LNA6_9BACL</name>
<protein>
    <submittedName>
        <fullName evidence="1">Uncharacterized protein</fullName>
    </submittedName>
</protein>
<sequence>MIKSIPFQNFRYFSGPESDAIVLRRIEREQTIKFSLPFHEDTPNIDLTISEALNLRNALDELIGPIKQLEPPKGTQQDLFPATFISIADQSRLSGLLDEYPTDREADRTARKAIRQAMGLLNLATGGHEY</sequence>
<dbReference type="RefSeq" id="WP_212985980.1">
    <property type="nucleotide sequence ID" value="NZ_BORU01000005.1"/>
</dbReference>
<gene>
    <name evidence="1" type="ORF">J21TS7_62800</name>
</gene>
<evidence type="ECO:0000313" key="1">
    <source>
        <dbReference type="EMBL" id="GIO57962.1"/>
    </source>
</evidence>
<reference evidence="1 2" key="1">
    <citation type="submission" date="2021-03" db="EMBL/GenBank/DDBJ databases">
        <title>Antimicrobial resistance genes in bacteria isolated from Japanese honey, and their potential for conferring macrolide and lincosamide resistance in the American foulbrood pathogen Paenibacillus larvae.</title>
        <authorList>
            <person name="Okamoto M."/>
            <person name="Kumagai M."/>
            <person name="Kanamori H."/>
            <person name="Takamatsu D."/>
        </authorList>
    </citation>
    <scope>NUCLEOTIDE SEQUENCE [LARGE SCALE GENOMIC DNA]</scope>
    <source>
        <strain evidence="1 2">J21TS7</strain>
    </source>
</reference>
<dbReference type="EMBL" id="BORU01000005">
    <property type="protein sequence ID" value="GIO57962.1"/>
    <property type="molecule type" value="Genomic_DNA"/>
</dbReference>
<accession>A0ABQ4LNA6</accession>
<keyword evidence="2" id="KW-1185">Reference proteome</keyword>
<evidence type="ECO:0000313" key="2">
    <source>
        <dbReference type="Proteomes" id="UP000676601"/>
    </source>
</evidence>
<organism evidence="1 2">
    <name type="scientific">Paenibacillus cineris</name>
    <dbReference type="NCBI Taxonomy" id="237530"/>
    <lineage>
        <taxon>Bacteria</taxon>
        <taxon>Bacillati</taxon>
        <taxon>Bacillota</taxon>
        <taxon>Bacilli</taxon>
        <taxon>Bacillales</taxon>
        <taxon>Paenibacillaceae</taxon>
        <taxon>Paenibacillus</taxon>
    </lineage>
</organism>
<dbReference type="Proteomes" id="UP000676601">
    <property type="component" value="Unassembled WGS sequence"/>
</dbReference>
<proteinExistence type="predicted"/>